<gene>
    <name evidence="1" type="ORF">EAH68_12705</name>
</gene>
<organism evidence="1 2">
    <name type="scientific">Corynebacterium hylobatis</name>
    <dbReference type="NCBI Taxonomy" id="1859290"/>
    <lineage>
        <taxon>Bacteria</taxon>
        <taxon>Bacillati</taxon>
        <taxon>Actinomycetota</taxon>
        <taxon>Actinomycetes</taxon>
        <taxon>Mycobacteriales</taxon>
        <taxon>Corynebacteriaceae</taxon>
        <taxon>Corynebacterium</taxon>
    </lineage>
</organism>
<comment type="caution">
    <text evidence="1">The sequence shown here is derived from an EMBL/GenBank/DDBJ whole genome shotgun (WGS) entry which is preliminary data.</text>
</comment>
<accession>A0A3R9ZHL8</accession>
<reference evidence="1 2" key="1">
    <citation type="submission" date="2018-12" db="EMBL/GenBank/DDBJ databases">
        <title>YIM 101343 draft genome.</title>
        <authorList>
            <person name="Chen X."/>
        </authorList>
    </citation>
    <scope>NUCLEOTIDE SEQUENCE [LARGE SCALE GENOMIC DNA]</scope>
    <source>
        <strain evidence="1 2">YIM 101343</strain>
    </source>
</reference>
<name>A0A3R9ZHL8_9CORY</name>
<keyword evidence="2" id="KW-1185">Reference proteome</keyword>
<dbReference type="Proteomes" id="UP000274907">
    <property type="component" value="Unassembled WGS sequence"/>
</dbReference>
<evidence type="ECO:0000313" key="1">
    <source>
        <dbReference type="EMBL" id="RSZ61519.1"/>
    </source>
</evidence>
<proteinExistence type="predicted"/>
<evidence type="ECO:0000313" key="2">
    <source>
        <dbReference type="Proteomes" id="UP000274907"/>
    </source>
</evidence>
<dbReference type="AlphaFoldDB" id="A0A3R9ZHL8"/>
<dbReference type="EMBL" id="RXHJ01000019">
    <property type="protein sequence ID" value="RSZ61519.1"/>
    <property type="molecule type" value="Genomic_DNA"/>
</dbReference>
<dbReference type="RefSeq" id="WP_126121716.1">
    <property type="nucleotide sequence ID" value="NZ_RXHJ01000019.1"/>
</dbReference>
<protein>
    <submittedName>
        <fullName evidence="1">Uncharacterized protein</fullName>
    </submittedName>
</protein>
<sequence length="96" mass="10410">MLRVTRNIDGVSVTGTAPEKIRDAVEDCVGKVHRAFLDDGVEGIGLEDRMDTVAAMIEWAFIGFNNRVIADFEARVDQELAVADVFKVSTSPRGGA</sequence>